<protein>
    <submittedName>
        <fullName evidence="1">Uncharacterized protein</fullName>
    </submittedName>
</protein>
<dbReference type="Proteomes" id="UP000499080">
    <property type="component" value="Unassembled WGS sequence"/>
</dbReference>
<sequence length="84" mass="9380">MSYLTVNEKNRSELELKVGYPTSPDTHRSTWTAGHKPTPVGVGTCVCVWFKEEIAEDGVGDGLALQEAVVNDMPKWKCRELERS</sequence>
<gene>
    <name evidence="1" type="ORF">AVEN_152695_1</name>
</gene>
<evidence type="ECO:0000313" key="2">
    <source>
        <dbReference type="Proteomes" id="UP000499080"/>
    </source>
</evidence>
<accession>A0A4Y2QXI5</accession>
<organism evidence="1 2">
    <name type="scientific">Araneus ventricosus</name>
    <name type="common">Orbweaver spider</name>
    <name type="synonym">Epeira ventricosa</name>
    <dbReference type="NCBI Taxonomy" id="182803"/>
    <lineage>
        <taxon>Eukaryota</taxon>
        <taxon>Metazoa</taxon>
        <taxon>Ecdysozoa</taxon>
        <taxon>Arthropoda</taxon>
        <taxon>Chelicerata</taxon>
        <taxon>Arachnida</taxon>
        <taxon>Araneae</taxon>
        <taxon>Araneomorphae</taxon>
        <taxon>Entelegynae</taxon>
        <taxon>Araneoidea</taxon>
        <taxon>Araneidae</taxon>
        <taxon>Araneus</taxon>
    </lineage>
</organism>
<dbReference type="AlphaFoldDB" id="A0A4Y2QXI5"/>
<comment type="caution">
    <text evidence="1">The sequence shown here is derived from an EMBL/GenBank/DDBJ whole genome shotgun (WGS) entry which is preliminary data.</text>
</comment>
<proteinExistence type="predicted"/>
<evidence type="ECO:0000313" key="1">
    <source>
        <dbReference type="EMBL" id="GBN67829.1"/>
    </source>
</evidence>
<dbReference type="EMBL" id="BGPR01015053">
    <property type="protein sequence ID" value="GBN67829.1"/>
    <property type="molecule type" value="Genomic_DNA"/>
</dbReference>
<name>A0A4Y2QXI5_ARAVE</name>
<keyword evidence="2" id="KW-1185">Reference proteome</keyword>
<reference evidence="1 2" key="1">
    <citation type="journal article" date="2019" name="Sci. Rep.">
        <title>Orb-weaving spider Araneus ventricosus genome elucidates the spidroin gene catalogue.</title>
        <authorList>
            <person name="Kono N."/>
            <person name="Nakamura H."/>
            <person name="Ohtoshi R."/>
            <person name="Moran D.A.P."/>
            <person name="Shinohara A."/>
            <person name="Yoshida Y."/>
            <person name="Fujiwara M."/>
            <person name="Mori M."/>
            <person name="Tomita M."/>
            <person name="Arakawa K."/>
        </authorList>
    </citation>
    <scope>NUCLEOTIDE SEQUENCE [LARGE SCALE GENOMIC DNA]</scope>
</reference>